<comment type="function">
    <text evidence="5">Involved in transvection phenomena (= synapsis-dependent gene expression), where the synaptic pairing of chromosomes carrying genes with which zeste interacts influences the expression of these genes. Zeste binds to DNA and stimulates transcription from a nearby promoter.</text>
</comment>
<organism evidence="7 8">
    <name type="scientific">Cephus cinctus</name>
    <name type="common">Wheat stem sawfly</name>
    <dbReference type="NCBI Taxonomy" id="211228"/>
    <lineage>
        <taxon>Eukaryota</taxon>
        <taxon>Metazoa</taxon>
        <taxon>Ecdysozoa</taxon>
        <taxon>Arthropoda</taxon>
        <taxon>Hexapoda</taxon>
        <taxon>Insecta</taxon>
        <taxon>Pterygota</taxon>
        <taxon>Neoptera</taxon>
        <taxon>Endopterygota</taxon>
        <taxon>Hymenoptera</taxon>
        <taxon>Cephoidea</taxon>
        <taxon>Cephidae</taxon>
        <taxon>Cephus</taxon>
    </lineage>
</organism>
<dbReference type="PANTHER" id="PTHR23098">
    <property type="entry name" value="AGAP001331-PA-RELATED"/>
    <property type="match status" value="1"/>
</dbReference>
<dbReference type="InterPro" id="IPR028002">
    <property type="entry name" value="Myb_DNA-bind_5"/>
</dbReference>
<dbReference type="KEGG" id="ccin:107263800"/>
<evidence type="ECO:0000256" key="1">
    <source>
        <dbReference type="ARBA" id="ARBA00011764"/>
    </source>
</evidence>
<dbReference type="Pfam" id="PF13873">
    <property type="entry name" value="Myb_DNA-bind_5"/>
    <property type="match status" value="1"/>
</dbReference>
<evidence type="ECO:0000256" key="5">
    <source>
        <dbReference type="ARBA" id="ARBA00025466"/>
    </source>
</evidence>
<evidence type="ECO:0000256" key="2">
    <source>
        <dbReference type="ARBA" id="ARBA00016807"/>
    </source>
</evidence>
<keyword evidence="7" id="KW-1185">Reference proteome</keyword>
<evidence type="ECO:0000256" key="3">
    <source>
        <dbReference type="ARBA" id="ARBA00023015"/>
    </source>
</evidence>
<dbReference type="GO" id="GO:0005634">
    <property type="term" value="C:nucleus"/>
    <property type="evidence" value="ECO:0007669"/>
    <property type="project" value="TreeGrafter"/>
</dbReference>
<evidence type="ECO:0000313" key="7">
    <source>
        <dbReference type="Proteomes" id="UP000694920"/>
    </source>
</evidence>
<accession>A0AAJ7BIM0</accession>
<evidence type="ECO:0000313" key="8">
    <source>
        <dbReference type="RefSeq" id="XP_015586880.1"/>
    </source>
</evidence>
<dbReference type="AlphaFoldDB" id="A0AAJ7BIM0"/>
<feature type="domain" description="Myb/SANT-like DNA-binding" evidence="6">
    <location>
        <begin position="9"/>
        <end position="84"/>
    </location>
</feature>
<evidence type="ECO:0000259" key="6">
    <source>
        <dbReference type="Pfam" id="PF13873"/>
    </source>
</evidence>
<gene>
    <name evidence="8" type="primary">LOC107263800</name>
</gene>
<dbReference type="RefSeq" id="XP_015586880.1">
    <property type="nucleotide sequence ID" value="XM_015731394.2"/>
</dbReference>
<dbReference type="Proteomes" id="UP000694920">
    <property type="component" value="Unplaced"/>
</dbReference>
<sequence length="163" mass="19248">MGRTKKKKRTSNFIEEEKFMLVDLITEKKHIIENKGTNSAIIKEKEKCWEEITNKFNSASTFTYRDTQALRNCWDNIKKRTRKYFAERRREVLKTAESKIALNEILAKDETEKHSIELAIAEKKLICEKLQIDILKTELEIKKTILIREKTKNAMLGILNETE</sequence>
<dbReference type="PANTHER" id="PTHR23098:SF16">
    <property type="entry name" value="REGULATORY PROTEIN ZESTE"/>
    <property type="match status" value="1"/>
</dbReference>
<comment type="subunit">
    <text evidence="1">Self-associates forming complexes of several hundred monomers.</text>
</comment>
<dbReference type="GeneID" id="107263800"/>
<name>A0AAJ7BIM0_CEPCN</name>
<evidence type="ECO:0000256" key="4">
    <source>
        <dbReference type="ARBA" id="ARBA00023163"/>
    </source>
</evidence>
<keyword evidence="3" id="KW-0805">Transcription regulation</keyword>
<protein>
    <recommendedName>
        <fullName evidence="2">Regulatory protein zeste</fullName>
    </recommendedName>
</protein>
<proteinExistence type="predicted"/>
<reference evidence="8" key="1">
    <citation type="submission" date="2025-08" db="UniProtKB">
        <authorList>
            <consortium name="RefSeq"/>
        </authorList>
    </citation>
    <scope>IDENTIFICATION</scope>
</reference>
<keyword evidence="4" id="KW-0804">Transcription</keyword>